<protein>
    <submittedName>
        <fullName evidence="3">PDZ domain-containing protein</fullName>
    </submittedName>
</protein>
<evidence type="ECO:0000259" key="2">
    <source>
        <dbReference type="PROSITE" id="PS50106"/>
    </source>
</evidence>
<dbReference type="InterPro" id="IPR005151">
    <property type="entry name" value="Tail-specific_protease"/>
</dbReference>
<gene>
    <name evidence="3" type="ORF">H8718_08765</name>
</gene>
<dbReference type="GO" id="GO:0007165">
    <property type="term" value="P:signal transduction"/>
    <property type="evidence" value="ECO:0007669"/>
    <property type="project" value="TreeGrafter"/>
</dbReference>
<dbReference type="Pfam" id="PF17820">
    <property type="entry name" value="PDZ_6"/>
    <property type="match status" value="1"/>
</dbReference>
<dbReference type="GO" id="GO:0030288">
    <property type="term" value="C:outer membrane-bounded periplasmic space"/>
    <property type="evidence" value="ECO:0007669"/>
    <property type="project" value="TreeGrafter"/>
</dbReference>
<dbReference type="Proteomes" id="UP000655830">
    <property type="component" value="Unassembled WGS sequence"/>
</dbReference>
<keyword evidence="4" id="KW-1185">Reference proteome</keyword>
<dbReference type="InterPro" id="IPR036034">
    <property type="entry name" value="PDZ_sf"/>
</dbReference>
<dbReference type="InterPro" id="IPR001478">
    <property type="entry name" value="PDZ"/>
</dbReference>
<keyword evidence="1" id="KW-0812">Transmembrane</keyword>
<reference evidence="3" key="1">
    <citation type="submission" date="2020-08" db="EMBL/GenBank/DDBJ databases">
        <title>Genome public.</title>
        <authorList>
            <person name="Liu C."/>
            <person name="Sun Q."/>
        </authorList>
    </citation>
    <scope>NUCLEOTIDE SEQUENCE</scope>
    <source>
        <strain evidence="3">NSJ-12</strain>
    </source>
</reference>
<feature type="domain" description="PDZ" evidence="2">
    <location>
        <begin position="103"/>
        <end position="161"/>
    </location>
</feature>
<dbReference type="SMART" id="SM00228">
    <property type="entry name" value="PDZ"/>
    <property type="match status" value="1"/>
</dbReference>
<feature type="transmembrane region" description="Helical" evidence="1">
    <location>
        <begin position="6"/>
        <end position="26"/>
    </location>
</feature>
<keyword evidence="1" id="KW-1133">Transmembrane helix</keyword>
<dbReference type="SUPFAM" id="SSF50156">
    <property type="entry name" value="PDZ domain-like"/>
    <property type="match status" value="1"/>
</dbReference>
<name>A0A926I9B8_9FIRM</name>
<dbReference type="InterPro" id="IPR029045">
    <property type="entry name" value="ClpP/crotonase-like_dom_sf"/>
</dbReference>
<dbReference type="Gene3D" id="3.90.226.10">
    <property type="entry name" value="2-enoyl-CoA Hydratase, Chain A, domain 1"/>
    <property type="match status" value="1"/>
</dbReference>
<proteinExistence type="predicted"/>
<dbReference type="SUPFAM" id="SSF52096">
    <property type="entry name" value="ClpP/crotonase"/>
    <property type="match status" value="1"/>
</dbReference>
<dbReference type="Gene3D" id="2.30.42.10">
    <property type="match status" value="1"/>
</dbReference>
<keyword evidence="1" id="KW-0472">Membrane</keyword>
<organism evidence="3 4">
    <name type="scientific">Zhenhengia yiwuensis</name>
    <dbReference type="NCBI Taxonomy" id="2763666"/>
    <lineage>
        <taxon>Bacteria</taxon>
        <taxon>Bacillati</taxon>
        <taxon>Bacillota</taxon>
        <taxon>Clostridia</taxon>
        <taxon>Lachnospirales</taxon>
        <taxon>Lachnospiraceae</taxon>
        <taxon>Zhenhengia</taxon>
    </lineage>
</organism>
<dbReference type="GO" id="GO:0006508">
    <property type="term" value="P:proteolysis"/>
    <property type="evidence" value="ECO:0007669"/>
    <property type="project" value="InterPro"/>
</dbReference>
<dbReference type="RefSeq" id="WP_249332624.1">
    <property type="nucleotide sequence ID" value="NZ_JACRSY010000012.1"/>
</dbReference>
<dbReference type="EMBL" id="JACRSY010000012">
    <property type="protein sequence ID" value="MBC8579620.1"/>
    <property type="molecule type" value="Genomic_DNA"/>
</dbReference>
<comment type="caution">
    <text evidence="3">The sequence shown here is derived from an EMBL/GenBank/DDBJ whole genome shotgun (WGS) entry which is preliminary data.</text>
</comment>
<evidence type="ECO:0000256" key="1">
    <source>
        <dbReference type="SAM" id="Phobius"/>
    </source>
</evidence>
<dbReference type="Gene3D" id="3.30.750.44">
    <property type="match status" value="1"/>
</dbReference>
<dbReference type="AlphaFoldDB" id="A0A926I9B8"/>
<dbReference type="Pfam" id="PF03572">
    <property type="entry name" value="Peptidase_S41"/>
    <property type="match status" value="1"/>
</dbReference>
<dbReference type="SMART" id="SM00245">
    <property type="entry name" value="TSPc"/>
    <property type="match status" value="1"/>
</dbReference>
<dbReference type="PANTHER" id="PTHR32060:SF22">
    <property type="entry name" value="CARBOXYL-TERMINAL-PROCESSING PEPTIDASE 3, CHLOROPLASTIC"/>
    <property type="match status" value="1"/>
</dbReference>
<dbReference type="GO" id="GO:0004175">
    <property type="term" value="F:endopeptidase activity"/>
    <property type="evidence" value="ECO:0007669"/>
    <property type="project" value="TreeGrafter"/>
</dbReference>
<evidence type="ECO:0000313" key="4">
    <source>
        <dbReference type="Proteomes" id="UP000655830"/>
    </source>
</evidence>
<dbReference type="PANTHER" id="PTHR32060">
    <property type="entry name" value="TAIL-SPECIFIC PROTEASE"/>
    <property type="match status" value="1"/>
</dbReference>
<dbReference type="InterPro" id="IPR041489">
    <property type="entry name" value="PDZ_6"/>
</dbReference>
<dbReference type="GO" id="GO:0008236">
    <property type="term" value="F:serine-type peptidase activity"/>
    <property type="evidence" value="ECO:0007669"/>
    <property type="project" value="InterPro"/>
</dbReference>
<accession>A0A926I9B8</accession>
<sequence length="407" mass="43709">MEKRGWMGVGAGILVGVISVGTLYGISYLNSNGQGGVIADFQKVPGLLNKGAYNQTKAKALSEVIRTAYIGETNNEDMVEGIYKGYVYGVGDGYTTYLDADNFSKEETEEQGNYIGTGIRFTWGITNQHLVVTDVVPNSPADQAGIVVGDKIFEIDGIKAMGSNDTKIYEKLAYTGNNPVEYVFMNNEETETKTVQLVVDVVEVNLIDSKLLKDHIGYIELSGLVEDTPDLLKQSIDQLLSDGATQLILDLRSASSSNCEAVQALTNLFIGNEEVFSVKNKDGSVTPYSTTEALYDIPLVVLTSTFTEGVIEAFPAAVQAFDRGLVVGDKTAGNGTTHIRVPLEDGSGLSITTGIVLDATGNQIMDEGITPDVAQKTTTDNTLELVTTGMLKLENDVVVQKAIEVLK</sequence>
<dbReference type="PROSITE" id="PS50106">
    <property type="entry name" value="PDZ"/>
    <property type="match status" value="1"/>
</dbReference>
<evidence type="ECO:0000313" key="3">
    <source>
        <dbReference type="EMBL" id="MBC8579620.1"/>
    </source>
</evidence>